<name>A0AAN7GSJ9_9PEZI</name>
<dbReference type="EMBL" id="MU865356">
    <property type="protein sequence ID" value="KAK4225976.1"/>
    <property type="molecule type" value="Genomic_DNA"/>
</dbReference>
<evidence type="ECO:0000313" key="1">
    <source>
        <dbReference type="EMBL" id="KAK4225976.1"/>
    </source>
</evidence>
<dbReference type="Proteomes" id="UP001301958">
    <property type="component" value="Unassembled WGS sequence"/>
</dbReference>
<evidence type="ECO:0000313" key="2">
    <source>
        <dbReference type="Proteomes" id="UP001301958"/>
    </source>
</evidence>
<accession>A0AAN7GSJ9</accession>
<dbReference type="AlphaFoldDB" id="A0AAN7GSJ9"/>
<gene>
    <name evidence="1" type="ORF">QBC38DRAFT_481734</name>
</gene>
<keyword evidence="2" id="KW-1185">Reference proteome</keyword>
<protein>
    <submittedName>
        <fullName evidence="1">Uncharacterized protein</fullName>
    </submittedName>
</protein>
<reference evidence="1" key="2">
    <citation type="submission" date="2023-05" db="EMBL/GenBank/DDBJ databases">
        <authorList>
            <consortium name="Lawrence Berkeley National Laboratory"/>
            <person name="Steindorff A."/>
            <person name="Hensen N."/>
            <person name="Bonometti L."/>
            <person name="Westerberg I."/>
            <person name="Brannstrom I.O."/>
            <person name="Guillou S."/>
            <person name="Cros-Aarteil S."/>
            <person name="Calhoun S."/>
            <person name="Haridas S."/>
            <person name="Kuo A."/>
            <person name="Mondo S."/>
            <person name="Pangilinan J."/>
            <person name="Riley R."/>
            <person name="Labutti K."/>
            <person name="Andreopoulos B."/>
            <person name="Lipzen A."/>
            <person name="Chen C."/>
            <person name="Yanf M."/>
            <person name="Daum C."/>
            <person name="Ng V."/>
            <person name="Clum A."/>
            <person name="Ohm R."/>
            <person name="Martin F."/>
            <person name="Silar P."/>
            <person name="Natvig D."/>
            <person name="Lalanne C."/>
            <person name="Gautier V."/>
            <person name="Ament-Velasquez S.L."/>
            <person name="Kruys A."/>
            <person name="Hutchinson M.I."/>
            <person name="Powell A.J."/>
            <person name="Barry K."/>
            <person name="Miller A.N."/>
            <person name="Grigoriev I.V."/>
            <person name="Debuchy R."/>
            <person name="Gladieux P."/>
            <person name="Thoren M.H."/>
            <person name="Johannesson H."/>
        </authorList>
    </citation>
    <scope>NUCLEOTIDE SEQUENCE</scope>
    <source>
        <strain evidence="1">CBS 990.96</strain>
    </source>
</reference>
<reference evidence="1" key="1">
    <citation type="journal article" date="2023" name="Mol. Phylogenet. Evol.">
        <title>Genome-scale phylogeny and comparative genomics of the fungal order Sordariales.</title>
        <authorList>
            <person name="Hensen N."/>
            <person name="Bonometti L."/>
            <person name="Westerberg I."/>
            <person name="Brannstrom I.O."/>
            <person name="Guillou S."/>
            <person name="Cros-Aarteil S."/>
            <person name="Calhoun S."/>
            <person name="Haridas S."/>
            <person name="Kuo A."/>
            <person name="Mondo S."/>
            <person name="Pangilinan J."/>
            <person name="Riley R."/>
            <person name="LaButti K."/>
            <person name="Andreopoulos B."/>
            <person name="Lipzen A."/>
            <person name="Chen C."/>
            <person name="Yan M."/>
            <person name="Daum C."/>
            <person name="Ng V."/>
            <person name="Clum A."/>
            <person name="Steindorff A."/>
            <person name="Ohm R.A."/>
            <person name="Martin F."/>
            <person name="Silar P."/>
            <person name="Natvig D.O."/>
            <person name="Lalanne C."/>
            <person name="Gautier V."/>
            <person name="Ament-Velasquez S.L."/>
            <person name="Kruys A."/>
            <person name="Hutchinson M.I."/>
            <person name="Powell A.J."/>
            <person name="Barry K."/>
            <person name="Miller A.N."/>
            <person name="Grigoriev I.V."/>
            <person name="Debuchy R."/>
            <person name="Gladieux P."/>
            <person name="Hiltunen Thoren M."/>
            <person name="Johannesson H."/>
        </authorList>
    </citation>
    <scope>NUCLEOTIDE SEQUENCE</scope>
    <source>
        <strain evidence="1">CBS 990.96</strain>
    </source>
</reference>
<dbReference type="Gene3D" id="3.80.10.10">
    <property type="entry name" value="Ribonuclease Inhibitor"/>
    <property type="match status" value="1"/>
</dbReference>
<sequence>MDVANFPTEPSCSGLTKLSQECVMRILECLEEISPDSLFDMALTCSYLYQQVRYIQAASVNVSFGPDPSNSGVTQSTNRSIKLLEYLVQRDLLAAVRILHVTDPGTEPSTNDSNRLAWKLLLEAIPKMTGLSDLHWNAQILHKKTFYEISDNPRIRFHLSIDCRIEEHTEWAHYILKGVSERYQATNNSNLVSLNVKVAYWRSLVLRDLIMKPLKAVILSTQNLRSLSLDITQDKRNWRGFWPDTWYHGLGLTNGETLPRLESLTIKDYPWGLAVPKLRPGFPHYHHDGYPNDIHEREYWATYCDWSQLKHIEFDVSNFLRNDEMSSMFPILLAPHLTSLTSVTCEGENQCIINFFGELPPSTKIQKLCLRSIPVGLVNILARHGDTLVDLTLTATVCGILERDVSKIAQYFPYIANLNIRLGRSPAGSLPWDNINGLAKHFTHLGELTINFQSSEDQTTSRNEDSLTRQKAGMVFDAIFSNPRIERVNLFCGEFGTYESLEMHGLSTRRWWKWEEANRIGFTAERVVDSDVVRYRVRCTTLSRSWNERLERAVVDDESLKFWMAKREGIDKGKGMMSDEEGGEVVPDAFWVALDGPARYNPQG</sequence>
<proteinExistence type="predicted"/>
<dbReference type="InterPro" id="IPR032675">
    <property type="entry name" value="LRR_dom_sf"/>
</dbReference>
<organism evidence="1 2">
    <name type="scientific">Podospora fimiseda</name>
    <dbReference type="NCBI Taxonomy" id="252190"/>
    <lineage>
        <taxon>Eukaryota</taxon>
        <taxon>Fungi</taxon>
        <taxon>Dikarya</taxon>
        <taxon>Ascomycota</taxon>
        <taxon>Pezizomycotina</taxon>
        <taxon>Sordariomycetes</taxon>
        <taxon>Sordariomycetidae</taxon>
        <taxon>Sordariales</taxon>
        <taxon>Podosporaceae</taxon>
        <taxon>Podospora</taxon>
    </lineage>
</organism>
<comment type="caution">
    <text evidence="1">The sequence shown here is derived from an EMBL/GenBank/DDBJ whole genome shotgun (WGS) entry which is preliminary data.</text>
</comment>